<proteinExistence type="predicted"/>
<dbReference type="AlphaFoldDB" id="A0AAV9T1P6"/>
<sequence length="492" mass="55772">MGKPHLLGLAQELIDGIVDCLSERRQDLLHLCTVDKKLRDSAQRQLYRRINLGLFDSTGLALLIRTVIENPELRVLIRELIIRPAGTEPDARMTAAKSYEAWPQSQFNTSEVSDVDLALVRGCQMRCRSSAAYNLTTMLGLLFYLLPRLKHLDLHQIDISGPWDGMSNVISHAVEHGPVEYRFLPALKTLRLYGHYDVAAGKAGYSARGSPPSPVYHLLTLADPDVLHLNFEGNGYRVLNLLGKHQMLSARTIIVDDLGRATGQALLGFLHQCPRVTHLTVKLRPPYHWEHDKWVDKGGEVTKYRLDSTLAEHCPQLEEFVVQVNGKNIFFGEDMVGKRLLNRLPKLQKLKKLHVQMESFFADPLEMNLSGLSFARALPTELEDIFLNATTVSHGWGRALFRNDPTRALYRQGLINVITSLSKAHSARRMHFKTVIVVAERVNHADMQRELNRDLWAGTSVRFLMANPQLGTLLWEKGVTSEWLEEQHVLVR</sequence>
<dbReference type="EMBL" id="JASAOK010000046">
    <property type="protein sequence ID" value="KAK6211525.1"/>
    <property type="molecule type" value="Genomic_DNA"/>
</dbReference>
<name>A0AAV9T1P6_9PEZI</name>
<gene>
    <name evidence="1" type="ORF">QIS74_10789</name>
</gene>
<evidence type="ECO:0000313" key="1">
    <source>
        <dbReference type="EMBL" id="KAK6211525.1"/>
    </source>
</evidence>
<comment type="caution">
    <text evidence="1">The sequence shown here is derived from an EMBL/GenBank/DDBJ whole genome shotgun (WGS) entry which is preliminary data.</text>
</comment>
<reference evidence="1 2" key="1">
    <citation type="submission" date="2023-04" db="EMBL/GenBank/DDBJ databases">
        <title>Colletotrichum tabacum stain YC1 causing leaf anthracnose on Nicotiana tabacum(L.) cv.</title>
        <authorList>
            <person name="Ji Z."/>
            <person name="Wang M."/>
            <person name="Zhang J."/>
            <person name="Wang N."/>
            <person name="Zhou Z."/>
        </authorList>
    </citation>
    <scope>NUCLEOTIDE SEQUENCE [LARGE SCALE GENOMIC DNA]</scope>
    <source>
        <strain evidence="1 2">YC1</strain>
    </source>
</reference>
<keyword evidence="2" id="KW-1185">Reference proteome</keyword>
<accession>A0AAV9T1P6</accession>
<evidence type="ECO:0008006" key="3">
    <source>
        <dbReference type="Google" id="ProtNLM"/>
    </source>
</evidence>
<protein>
    <recommendedName>
        <fullName evidence="3">F-box domain-containing protein</fullName>
    </recommendedName>
</protein>
<dbReference type="Proteomes" id="UP001327957">
    <property type="component" value="Unassembled WGS sequence"/>
</dbReference>
<organism evidence="1 2">
    <name type="scientific">Colletotrichum tabaci</name>
    <dbReference type="NCBI Taxonomy" id="1209068"/>
    <lineage>
        <taxon>Eukaryota</taxon>
        <taxon>Fungi</taxon>
        <taxon>Dikarya</taxon>
        <taxon>Ascomycota</taxon>
        <taxon>Pezizomycotina</taxon>
        <taxon>Sordariomycetes</taxon>
        <taxon>Hypocreomycetidae</taxon>
        <taxon>Glomerellales</taxon>
        <taxon>Glomerellaceae</taxon>
        <taxon>Colletotrichum</taxon>
        <taxon>Colletotrichum destructivum species complex</taxon>
    </lineage>
</organism>
<evidence type="ECO:0000313" key="2">
    <source>
        <dbReference type="Proteomes" id="UP001327957"/>
    </source>
</evidence>